<comment type="caution">
    <text evidence="2">The sequence shown here is derived from an EMBL/GenBank/DDBJ whole genome shotgun (WGS) entry which is preliminary data.</text>
</comment>
<dbReference type="AlphaFoldDB" id="A0A158K7K5"/>
<evidence type="ECO:0000313" key="3">
    <source>
        <dbReference type="Proteomes" id="UP000054770"/>
    </source>
</evidence>
<proteinExistence type="predicted"/>
<dbReference type="RefSeq" id="WP_125483032.1">
    <property type="nucleotide sequence ID" value="NZ_FCON02000066.1"/>
</dbReference>
<evidence type="ECO:0000256" key="1">
    <source>
        <dbReference type="SAM" id="MobiDB-lite"/>
    </source>
</evidence>
<accession>A0A158K7K5</accession>
<sequence>MAADDDSAHPDASADNAPRKKRWWKRLPPSDVYPPRRARLLVLPGEVEMLTIREAADWLARVAAEEADPEQRQTLRGKYRFMYGHALCELIRSGDFQLVKPHTVSRETFEHFARWYGYHLNCDPDESLPQESGVIVPEGRTQAFGLGEPGTRRLYLPAGAKVVELFAVPELLARAVNNDAPPEMHDDTALLAETFERRLRDELSAGRIVTLCWDSRDSREPMPGSSAWAVLTKAAVITRAHLEQFAALCGVPVLDFPAGDDAQAMSATANDGAKPVQRQAAQEARILEEIRKLGYDPLALPPNPRGKAGVKAEVRAICERDQSLFPPGKKGKKSKTFDLAWERLSAAKSIKYRKQQCPSPGIPQTEG</sequence>
<protein>
    <submittedName>
        <fullName evidence="2">Uncharacterized protein</fullName>
    </submittedName>
</protein>
<evidence type="ECO:0000313" key="2">
    <source>
        <dbReference type="EMBL" id="SAL76530.1"/>
    </source>
</evidence>
<dbReference type="OrthoDB" id="9084300at2"/>
<feature type="region of interest" description="Disordered" evidence="1">
    <location>
        <begin position="1"/>
        <end position="22"/>
    </location>
</feature>
<reference evidence="2" key="1">
    <citation type="submission" date="2016-01" db="EMBL/GenBank/DDBJ databases">
        <authorList>
            <person name="Peeters C."/>
        </authorList>
    </citation>
    <scope>NUCLEOTIDE SEQUENCE [LARGE SCALE GENOMIC DNA]</scope>
    <source>
        <strain evidence="2">LMG 22940</strain>
    </source>
</reference>
<name>A0A158K7K5_9BURK</name>
<keyword evidence="3" id="KW-1185">Reference proteome</keyword>
<organism evidence="2 3">
    <name type="scientific">Caballeronia choica</name>
    <dbReference type="NCBI Taxonomy" id="326476"/>
    <lineage>
        <taxon>Bacteria</taxon>
        <taxon>Pseudomonadati</taxon>
        <taxon>Pseudomonadota</taxon>
        <taxon>Betaproteobacteria</taxon>
        <taxon>Burkholderiales</taxon>
        <taxon>Burkholderiaceae</taxon>
        <taxon>Caballeronia</taxon>
    </lineage>
</organism>
<gene>
    <name evidence="2" type="ORF">AWB68_05005</name>
</gene>
<dbReference type="EMBL" id="FCON02000066">
    <property type="protein sequence ID" value="SAL76530.1"/>
    <property type="molecule type" value="Genomic_DNA"/>
</dbReference>
<dbReference type="Proteomes" id="UP000054770">
    <property type="component" value="Unassembled WGS sequence"/>
</dbReference>